<dbReference type="Pfam" id="PF00076">
    <property type="entry name" value="RRM_1"/>
    <property type="match status" value="1"/>
</dbReference>
<protein>
    <recommendedName>
        <fullName evidence="4">RRM domain-containing protein</fullName>
    </recommendedName>
</protein>
<accession>A0AAV2QW51</accession>
<dbReference type="PROSITE" id="PS50102">
    <property type="entry name" value="RRM"/>
    <property type="match status" value="1"/>
</dbReference>
<dbReference type="Gene3D" id="3.30.70.330">
    <property type="match status" value="1"/>
</dbReference>
<proteinExistence type="predicted"/>
<dbReference type="InterPro" id="IPR000504">
    <property type="entry name" value="RRM_dom"/>
</dbReference>
<dbReference type="AlphaFoldDB" id="A0AAV2QW51"/>
<keyword evidence="6" id="KW-1185">Reference proteome</keyword>
<dbReference type="EMBL" id="CAXKWB010012484">
    <property type="protein sequence ID" value="CAL4104738.1"/>
    <property type="molecule type" value="Genomic_DNA"/>
</dbReference>
<name>A0AAV2QW51_MEGNR</name>
<evidence type="ECO:0000256" key="1">
    <source>
        <dbReference type="ARBA" id="ARBA00022884"/>
    </source>
</evidence>
<dbReference type="SUPFAM" id="SSF54928">
    <property type="entry name" value="RNA-binding domain, RBD"/>
    <property type="match status" value="1"/>
</dbReference>
<comment type="caution">
    <text evidence="5">The sequence shown here is derived from an EMBL/GenBank/DDBJ whole genome shotgun (WGS) entry which is preliminary data.</text>
</comment>
<dbReference type="GO" id="GO:0003723">
    <property type="term" value="F:RNA binding"/>
    <property type="evidence" value="ECO:0007669"/>
    <property type="project" value="UniProtKB-UniRule"/>
</dbReference>
<feature type="compositionally biased region" description="Low complexity" evidence="3">
    <location>
        <begin position="136"/>
        <end position="153"/>
    </location>
</feature>
<feature type="domain" description="RRM" evidence="4">
    <location>
        <begin position="8"/>
        <end position="87"/>
    </location>
</feature>
<evidence type="ECO:0000313" key="6">
    <source>
        <dbReference type="Proteomes" id="UP001497623"/>
    </source>
</evidence>
<feature type="region of interest" description="Disordered" evidence="3">
    <location>
        <begin position="89"/>
        <end position="153"/>
    </location>
</feature>
<organism evidence="5 6">
    <name type="scientific">Meganyctiphanes norvegica</name>
    <name type="common">Northern krill</name>
    <name type="synonym">Thysanopoda norvegica</name>
    <dbReference type="NCBI Taxonomy" id="48144"/>
    <lineage>
        <taxon>Eukaryota</taxon>
        <taxon>Metazoa</taxon>
        <taxon>Ecdysozoa</taxon>
        <taxon>Arthropoda</taxon>
        <taxon>Crustacea</taxon>
        <taxon>Multicrustacea</taxon>
        <taxon>Malacostraca</taxon>
        <taxon>Eumalacostraca</taxon>
        <taxon>Eucarida</taxon>
        <taxon>Euphausiacea</taxon>
        <taxon>Euphausiidae</taxon>
        <taxon>Meganyctiphanes</taxon>
    </lineage>
</organism>
<evidence type="ECO:0000256" key="3">
    <source>
        <dbReference type="SAM" id="MobiDB-lite"/>
    </source>
</evidence>
<reference evidence="5 6" key="1">
    <citation type="submission" date="2024-05" db="EMBL/GenBank/DDBJ databases">
        <authorList>
            <person name="Wallberg A."/>
        </authorList>
    </citation>
    <scope>NUCLEOTIDE SEQUENCE [LARGE SCALE GENOMIC DNA]</scope>
</reference>
<dbReference type="InterPro" id="IPR012677">
    <property type="entry name" value="Nucleotide-bd_a/b_plait_sf"/>
</dbReference>
<dbReference type="Proteomes" id="UP001497623">
    <property type="component" value="Unassembled WGS sequence"/>
</dbReference>
<evidence type="ECO:0000259" key="4">
    <source>
        <dbReference type="PROSITE" id="PS50102"/>
    </source>
</evidence>
<evidence type="ECO:0000256" key="2">
    <source>
        <dbReference type="PROSITE-ProRule" id="PRU00176"/>
    </source>
</evidence>
<dbReference type="InterPro" id="IPR035979">
    <property type="entry name" value="RBD_domain_sf"/>
</dbReference>
<dbReference type="SMART" id="SM00360">
    <property type="entry name" value="RRM"/>
    <property type="match status" value="1"/>
</dbReference>
<sequence length="229" mass="25365">MAPKPSSVTMVVKNLPVGCSEQDVFQLCGPTASSIAEVEFPARTQTFTKYCFAFVRFFNLKDALTCIERLNKFQMQGRRLIAQLGHSHHRNTNQFTVPQDTDGPGPQLVQEEDDEEGGGPLCSAVESLMDDVHHASGNNSNNNGNNNNNNSSISSQELNATILHYCRTTWNAHRRKYPQEGLPTFGKVMNIISKMADTNDESGSSSKTNEDYQKFEDLVTLPSQCQDGV</sequence>
<dbReference type="CDD" id="cd00590">
    <property type="entry name" value="RRM_SF"/>
    <property type="match status" value="1"/>
</dbReference>
<gene>
    <name evidence="5" type="ORF">MNOR_LOCUS17840</name>
</gene>
<evidence type="ECO:0000313" key="5">
    <source>
        <dbReference type="EMBL" id="CAL4104738.1"/>
    </source>
</evidence>
<keyword evidence="1 2" id="KW-0694">RNA-binding</keyword>